<organism evidence="1 2">
    <name type="scientific">Thiorhodococcus minor</name>
    <dbReference type="NCBI Taxonomy" id="57489"/>
    <lineage>
        <taxon>Bacteria</taxon>
        <taxon>Pseudomonadati</taxon>
        <taxon>Pseudomonadota</taxon>
        <taxon>Gammaproteobacteria</taxon>
        <taxon>Chromatiales</taxon>
        <taxon>Chromatiaceae</taxon>
        <taxon>Thiorhodococcus</taxon>
    </lineage>
</organism>
<dbReference type="RefSeq" id="WP_164455988.1">
    <property type="nucleotide sequence ID" value="NZ_JAAIJQ010000116.1"/>
</dbReference>
<dbReference type="AlphaFoldDB" id="A0A6M0K6A5"/>
<name>A0A6M0K6A5_9GAMM</name>
<sequence length="161" mass="18030">MHAQPSSAKLRKKLNLKRYLDELTALIGRPVHADELGSLEQAASIREASQKFHAQATQACEIPFSERCSERFKGFVQRLHGANHSSVYVWTPRTIDCGILLVPSLAAVKFTFDFAVNEEGIFVFLTSDLEDRLLLDFSVSPKGEQVMKVETQGANWVSVTY</sequence>
<comment type="caution">
    <text evidence="1">The sequence shown here is derived from an EMBL/GenBank/DDBJ whole genome shotgun (WGS) entry which is preliminary data.</text>
</comment>
<reference evidence="1 2" key="1">
    <citation type="submission" date="2020-02" db="EMBL/GenBank/DDBJ databases">
        <title>Genome sequences of Thiorhodococcus mannitoliphagus and Thiorhodococcus minor, purple sulfur photosynthetic bacteria in the gammaproteobacterial family, Chromatiaceae.</title>
        <authorList>
            <person name="Aviles F.A."/>
            <person name="Meyer T.E."/>
            <person name="Kyndt J.A."/>
        </authorList>
    </citation>
    <scope>NUCLEOTIDE SEQUENCE [LARGE SCALE GENOMIC DNA]</scope>
    <source>
        <strain evidence="1 2">DSM 11518</strain>
    </source>
</reference>
<gene>
    <name evidence="1" type="ORF">G3446_23735</name>
</gene>
<evidence type="ECO:0000313" key="1">
    <source>
        <dbReference type="EMBL" id="NEV64841.1"/>
    </source>
</evidence>
<evidence type="ECO:0000313" key="2">
    <source>
        <dbReference type="Proteomes" id="UP000483379"/>
    </source>
</evidence>
<dbReference type="Proteomes" id="UP000483379">
    <property type="component" value="Unassembled WGS sequence"/>
</dbReference>
<protein>
    <submittedName>
        <fullName evidence="1">Uncharacterized protein</fullName>
    </submittedName>
</protein>
<dbReference type="EMBL" id="JAAIJQ010000116">
    <property type="protein sequence ID" value="NEV64841.1"/>
    <property type="molecule type" value="Genomic_DNA"/>
</dbReference>
<keyword evidence="2" id="KW-1185">Reference proteome</keyword>
<proteinExistence type="predicted"/>
<accession>A0A6M0K6A5</accession>